<dbReference type="Proteomes" id="UP000321960">
    <property type="component" value="Unassembled WGS sequence"/>
</dbReference>
<dbReference type="InterPro" id="IPR002347">
    <property type="entry name" value="SDR_fam"/>
</dbReference>
<evidence type="ECO:0000259" key="3">
    <source>
        <dbReference type="SMART" id="SM00822"/>
    </source>
</evidence>
<dbReference type="EMBL" id="BSPK01000018">
    <property type="protein sequence ID" value="GLS62915.1"/>
    <property type="molecule type" value="Genomic_DNA"/>
</dbReference>
<dbReference type="Gene3D" id="3.40.50.720">
    <property type="entry name" value="NAD(P)-binding Rossmann-like Domain"/>
    <property type="match status" value="1"/>
</dbReference>
<dbReference type="GO" id="GO:0016491">
    <property type="term" value="F:oxidoreductase activity"/>
    <property type="evidence" value="ECO:0007669"/>
    <property type="project" value="UniProtKB-KW"/>
</dbReference>
<reference evidence="5" key="1">
    <citation type="journal article" date="2014" name="Int. J. Syst. Evol. Microbiol.">
        <title>Complete genome of a new Firmicutes species belonging to the dominant human colonic microbiota ('Ruminococcus bicirculans') reveals two chromosomes and a selective capacity to utilize plant glucans.</title>
        <authorList>
            <consortium name="NISC Comparative Sequencing Program"/>
            <person name="Wegmann U."/>
            <person name="Louis P."/>
            <person name="Goesmann A."/>
            <person name="Henrissat B."/>
            <person name="Duncan S.H."/>
            <person name="Flint H.J."/>
        </authorList>
    </citation>
    <scope>NUCLEOTIDE SEQUENCE</scope>
    <source>
        <strain evidence="5">NBRC 107715</strain>
    </source>
</reference>
<dbReference type="OrthoDB" id="9804774at2"/>
<evidence type="ECO:0000313" key="5">
    <source>
        <dbReference type="EMBL" id="GLS62915.1"/>
    </source>
</evidence>
<evidence type="ECO:0000256" key="1">
    <source>
        <dbReference type="ARBA" id="ARBA00006484"/>
    </source>
</evidence>
<dbReference type="GO" id="GO:0032787">
    <property type="term" value="P:monocarboxylic acid metabolic process"/>
    <property type="evidence" value="ECO:0007669"/>
    <property type="project" value="UniProtKB-ARBA"/>
</dbReference>
<evidence type="ECO:0000313" key="4">
    <source>
        <dbReference type="EMBL" id="GEP07730.1"/>
    </source>
</evidence>
<dbReference type="InterPro" id="IPR050259">
    <property type="entry name" value="SDR"/>
</dbReference>
<dbReference type="SMART" id="SM00822">
    <property type="entry name" value="PKS_KR"/>
    <property type="match status" value="1"/>
</dbReference>
<dbReference type="InterPro" id="IPR020904">
    <property type="entry name" value="Sc_DH/Rdtase_CS"/>
</dbReference>
<protein>
    <submittedName>
        <fullName evidence="4">Beta-ketoacyl-ACP reductase</fullName>
    </submittedName>
</protein>
<reference evidence="5" key="4">
    <citation type="submission" date="2023-01" db="EMBL/GenBank/DDBJ databases">
        <title>Draft genome sequence of Methylobacterium oxalidis strain NBRC 107715.</title>
        <authorList>
            <person name="Sun Q."/>
            <person name="Mori K."/>
        </authorList>
    </citation>
    <scope>NUCLEOTIDE SEQUENCE</scope>
    <source>
        <strain evidence="5">NBRC 107715</strain>
    </source>
</reference>
<comment type="caution">
    <text evidence="4">The sequence shown here is derived from an EMBL/GenBank/DDBJ whole genome shotgun (WGS) entry which is preliminary data.</text>
</comment>
<evidence type="ECO:0000256" key="2">
    <source>
        <dbReference type="ARBA" id="ARBA00023002"/>
    </source>
</evidence>
<reference evidence="4 6" key="3">
    <citation type="submission" date="2019-07" db="EMBL/GenBank/DDBJ databases">
        <title>Whole genome shotgun sequence of Methylobacterium oxalidis NBRC 107715.</title>
        <authorList>
            <person name="Hosoyama A."/>
            <person name="Uohara A."/>
            <person name="Ohji S."/>
            <person name="Ichikawa N."/>
        </authorList>
    </citation>
    <scope>NUCLEOTIDE SEQUENCE [LARGE SCALE GENOMIC DNA]</scope>
    <source>
        <strain evidence="4 6">NBRC 107715</strain>
    </source>
</reference>
<dbReference type="InterPro" id="IPR057326">
    <property type="entry name" value="KR_dom"/>
</dbReference>
<dbReference type="PROSITE" id="PS00061">
    <property type="entry name" value="ADH_SHORT"/>
    <property type="match status" value="1"/>
</dbReference>
<keyword evidence="2" id="KW-0560">Oxidoreductase</keyword>
<dbReference type="FunFam" id="3.40.50.720:FF:000173">
    <property type="entry name" value="3-oxoacyl-[acyl-carrier protein] reductase"/>
    <property type="match status" value="1"/>
</dbReference>
<dbReference type="SUPFAM" id="SSF51735">
    <property type="entry name" value="NAD(P)-binding Rossmann-fold domains"/>
    <property type="match status" value="1"/>
</dbReference>
<name>A0A512JCM7_9HYPH</name>
<reference evidence="7" key="2">
    <citation type="journal article" date="2019" name="Int. J. Syst. Evol. Microbiol.">
        <title>The Global Catalogue of Microorganisms (GCM) 10K type strain sequencing project: providing services to taxonomists for standard genome sequencing and annotation.</title>
        <authorList>
            <consortium name="The Broad Institute Genomics Platform"/>
            <consortium name="The Broad Institute Genome Sequencing Center for Infectious Disease"/>
            <person name="Wu L."/>
            <person name="Ma J."/>
        </authorList>
    </citation>
    <scope>NUCLEOTIDE SEQUENCE [LARGE SCALE GENOMIC DNA]</scope>
    <source>
        <strain evidence="7">NBRC 107715</strain>
    </source>
</reference>
<dbReference type="PRINTS" id="PR00081">
    <property type="entry name" value="GDHRDH"/>
</dbReference>
<organism evidence="4 6">
    <name type="scientific">Methylobacterium oxalidis</name>
    <dbReference type="NCBI Taxonomy" id="944322"/>
    <lineage>
        <taxon>Bacteria</taxon>
        <taxon>Pseudomonadati</taxon>
        <taxon>Pseudomonadota</taxon>
        <taxon>Alphaproteobacteria</taxon>
        <taxon>Hyphomicrobiales</taxon>
        <taxon>Methylobacteriaceae</taxon>
        <taxon>Methylobacterium</taxon>
    </lineage>
</organism>
<dbReference type="PANTHER" id="PTHR42879:SF2">
    <property type="entry name" value="3-OXOACYL-[ACYL-CARRIER-PROTEIN] REDUCTASE FABG"/>
    <property type="match status" value="1"/>
</dbReference>
<dbReference type="InterPro" id="IPR036291">
    <property type="entry name" value="NAD(P)-bd_dom_sf"/>
</dbReference>
<comment type="similarity">
    <text evidence="1">Belongs to the short-chain dehydrogenases/reductases (SDR) family.</text>
</comment>
<evidence type="ECO:0000313" key="7">
    <source>
        <dbReference type="Proteomes" id="UP001156856"/>
    </source>
</evidence>
<accession>A0A512JCM7</accession>
<gene>
    <name evidence="4" type="primary">fabG_2</name>
    <name evidence="5" type="synonym">fabG_1</name>
    <name evidence="5" type="ORF">GCM10007888_12960</name>
    <name evidence="4" type="ORF">MOX02_57680</name>
</gene>
<feature type="domain" description="Ketoreductase" evidence="3">
    <location>
        <begin position="16"/>
        <end position="196"/>
    </location>
</feature>
<sequence length="263" mass="27185">MSAGTSAETGAGTSARRVLVTGGASGLGAAIVRALAAAGHDVDFTYRSSAARAEELLDEIGRAHPERRLSAHALDLSDRAALDAFCERIEGESWYGLVHNAGQSADALAAMLSQERAEAAMQVNFWSLTRLAKALVRGMIRARAGRIVAIGSVAALRANAGNAAYAASKGALISYCRTLAIESARRGVTVNVIAPGFIDTDMMAPYAAHREGMERQIPAGRFASPAEVAALAAFLMGEGAGYITGAVLPVDGGLTAMMGVHRS</sequence>
<dbReference type="Proteomes" id="UP001156856">
    <property type="component" value="Unassembled WGS sequence"/>
</dbReference>
<proteinExistence type="inferred from homology"/>
<dbReference type="PANTHER" id="PTHR42879">
    <property type="entry name" value="3-OXOACYL-(ACYL-CARRIER-PROTEIN) REDUCTASE"/>
    <property type="match status" value="1"/>
</dbReference>
<keyword evidence="7" id="KW-1185">Reference proteome</keyword>
<dbReference type="RefSeq" id="WP_147029141.1">
    <property type="nucleotide sequence ID" value="NZ_BJZU01000178.1"/>
</dbReference>
<dbReference type="Pfam" id="PF13561">
    <property type="entry name" value="adh_short_C2"/>
    <property type="match status" value="1"/>
</dbReference>
<dbReference type="AlphaFoldDB" id="A0A512JCM7"/>
<evidence type="ECO:0000313" key="6">
    <source>
        <dbReference type="Proteomes" id="UP000321960"/>
    </source>
</evidence>
<dbReference type="EMBL" id="BJZU01000178">
    <property type="protein sequence ID" value="GEP07730.1"/>
    <property type="molecule type" value="Genomic_DNA"/>
</dbReference>